<dbReference type="EMBL" id="AMCI01003226">
    <property type="protein sequence ID" value="EJX00785.1"/>
    <property type="molecule type" value="Genomic_DNA"/>
</dbReference>
<sequence>HFGGKYGDTEIPTIECGGHIDLNY</sequence>
<dbReference type="AlphaFoldDB" id="J9GLX1"/>
<proteinExistence type="predicted"/>
<protein>
    <submittedName>
        <fullName evidence="1">Uncharacterized protein</fullName>
    </submittedName>
</protein>
<comment type="caution">
    <text evidence="1">The sequence shown here is derived from an EMBL/GenBank/DDBJ whole genome shotgun (WGS) entry which is preliminary data.</text>
</comment>
<gene>
    <name evidence="1" type="ORF">EVA_11110</name>
</gene>
<reference evidence="1" key="1">
    <citation type="journal article" date="2012" name="PLoS ONE">
        <title>Gene sets for utilization of primary and secondary nutrition supplies in the distal gut of endangered iberian lynx.</title>
        <authorList>
            <person name="Alcaide M."/>
            <person name="Messina E."/>
            <person name="Richter M."/>
            <person name="Bargiela R."/>
            <person name="Peplies J."/>
            <person name="Huws S.A."/>
            <person name="Newbold C.J."/>
            <person name="Golyshin P.N."/>
            <person name="Simon M.A."/>
            <person name="Lopez G."/>
            <person name="Yakimov M.M."/>
            <person name="Ferrer M."/>
        </authorList>
    </citation>
    <scope>NUCLEOTIDE SEQUENCE</scope>
</reference>
<accession>J9GLX1</accession>
<name>J9GLX1_9ZZZZ</name>
<organism evidence="1">
    <name type="scientific">gut metagenome</name>
    <dbReference type="NCBI Taxonomy" id="749906"/>
    <lineage>
        <taxon>unclassified sequences</taxon>
        <taxon>metagenomes</taxon>
        <taxon>organismal metagenomes</taxon>
    </lineage>
</organism>
<evidence type="ECO:0000313" key="1">
    <source>
        <dbReference type="EMBL" id="EJX00785.1"/>
    </source>
</evidence>
<feature type="non-terminal residue" evidence="1">
    <location>
        <position position="1"/>
    </location>
</feature>